<dbReference type="EMBL" id="VFNV01000001">
    <property type="protein sequence ID" value="TQK76430.1"/>
    <property type="molecule type" value="Genomic_DNA"/>
</dbReference>
<keyword evidence="1" id="KW-0812">Transmembrane</keyword>
<accession>A0A542SP81</accession>
<evidence type="ECO:0000256" key="1">
    <source>
        <dbReference type="SAM" id="Phobius"/>
    </source>
</evidence>
<dbReference type="Proteomes" id="UP000316181">
    <property type="component" value="Unassembled WGS sequence"/>
</dbReference>
<dbReference type="AlphaFoldDB" id="A0A542SP81"/>
<feature type="transmembrane region" description="Helical" evidence="1">
    <location>
        <begin position="6"/>
        <end position="30"/>
    </location>
</feature>
<comment type="caution">
    <text evidence="2">The sequence shown here is derived from an EMBL/GenBank/DDBJ whole genome shotgun (WGS) entry which is preliminary data.</text>
</comment>
<protein>
    <submittedName>
        <fullName evidence="2">Uncharacterized protein</fullName>
    </submittedName>
</protein>
<keyword evidence="1" id="KW-0472">Membrane</keyword>
<evidence type="ECO:0000313" key="2">
    <source>
        <dbReference type="EMBL" id="TQK76430.1"/>
    </source>
</evidence>
<keyword evidence="3" id="KW-1185">Reference proteome</keyword>
<reference evidence="2 3" key="1">
    <citation type="submission" date="2019-06" db="EMBL/GenBank/DDBJ databases">
        <title>Sequencing the genomes of 1000 actinobacteria strains.</title>
        <authorList>
            <person name="Klenk H.-P."/>
        </authorList>
    </citation>
    <scope>NUCLEOTIDE SEQUENCE [LARGE SCALE GENOMIC DNA]</scope>
    <source>
        <strain evidence="2 3">DSM 10596</strain>
    </source>
</reference>
<organism evidence="2 3">
    <name type="scientific">Rarobacter incanus</name>
    <dbReference type="NCBI Taxonomy" id="153494"/>
    <lineage>
        <taxon>Bacteria</taxon>
        <taxon>Bacillati</taxon>
        <taxon>Actinomycetota</taxon>
        <taxon>Actinomycetes</taxon>
        <taxon>Micrococcales</taxon>
        <taxon>Rarobacteraceae</taxon>
        <taxon>Rarobacter</taxon>
    </lineage>
</organism>
<gene>
    <name evidence="2" type="ORF">FB389_1101</name>
</gene>
<proteinExistence type="predicted"/>
<sequence length="35" mass="4056">MDIQALETFFLSLLVLVTVTVAWFAGYIVYRLFKS</sequence>
<evidence type="ECO:0000313" key="3">
    <source>
        <dbReference type="Proteomes" id="UP000316181"/>
    </source>
</evidence>
<keyword evidence="1" id="KW-1133">Transmembrane helix</keyword>
<name>A0A542SP81_9MICO</name>